<gene>
    <name evidence="1" type="ORF">BRYFOR_05135</name>
</gene>
<dbReference type="EMBL" id="ACCL02000001">
    <property type="protein sequence ID" value="EET62784.1"/>
    <property type="molecule type" value="Genomic_DNA"/>
</dbReference>
<keyword evidence="2" id="KW-1185">Reference proteome</keyword>
<comment type="caution">
    <text evidence="1">The sequence shown here is derived from an EMBL/GenBank/DDBJ whole genome shotgun (WGS) entry which is preliminary data.</text>
</comment>
<name>C6L945_9FIRM</name>
<dbReference type="STRING" id="168384.SAMN05660368_01754"/>
<dbReference type="eggNOG" id="ENOG5033AXE">
    <property type="taxonomic scope" value="Bacteria"/>
</dbReference>
<dbReference type="AlphaFoldDB" id="C6L945"/>
<evidence type="ECO:0000313" key="2">
    <source>
        <dbReference type="Proteomes" id="UP000005561"/>
    </source>
</evidence>
<proteinExistence type="predicted"/>
<evidence type="ECO:0000313" key="1">
    <source>
        <dbReference type="EMBL" id="EET62784.1"/>
    </source>
</evidence>
<reference evidence="1" key="1">
    <citation type="submission" date="2009-07" db="EMBL/GenBank/DDBJ databases">
        <authorList>
            <person name="Weinstock G."/>
            <person name="Sodergren E."/>
            <person name="Clifton S."/>
            <person name="Fulton L."/>
            <person name="Fulton B."/>
            <person name="Courtney L."/>
            <person name="Fronick C."/>
            <person name="Harrison M."/>
            <person name="Strong C."/>
            <person name="Farmer C."/>
            <person name="Delahaunty K."/>
            <person name="Markovic C."/>
            <person name="Hall O."/>
            <person name="Minx P."/>
            <person name="Tomlinson C."/>
            <person name="Mitreva M."/>
            <person name="Nelson J."/>
            <person name="Hou S."/>
            <person name="Wollam A."/>
            <person name="Pepin K.H."/>
            <person name="Johnson M."/>
            <person name="Bhonagiri V."/>
            <person name="Nash W.E."/>
            <person name="Warren W."/>
            <person name="Chinwalla A."/>
            <person name="Mardis E.R."/>
            <person name="Wilson R.K."/>
        </authorList>
    </citation>
    <scope>NUCLEOTIDE SEQUENCE [LARGE SCALE GENOMIC DNA]</scope>
    <source>
        <strain evidence="1">DSM 14469</strain>
    </source>
</reference>
<protein>
    <submittedName>
        <fullName evidence="1">Uncharacterized protein</fullName>
    </submittedName>
</protein>
<organism evidence="1 2">
    <name type="scientific">Marvinbryantia formatexigens DSM 14469</name>
    <dbReference type="NCBI Taxonomy" id="478749"/>
    <lineage>
        <taxon>Bacteria</taxon>
        <taxon>Bacillati</taxon>
        <taxon>Bacillota</taxon>
        <taxon>Clostridia</taxon>
        <taxon>Lachnospirales</taxon>
        <taxon>Lachnospiraceae</taxon>
        <taxon>Marvinbryantia</taxon>
    </lineage>
</organism>
<accession>C6L945</accession>
<sequence length="71" mass="8137">MMATSSITENFIISGEEQAEMFVNALEASYRESLNRPPAPDMEITYLRGAEEIRKFLEKQKNIDAELDICH</sequence>
<dbReference type="Proteomes" id="UP000005561">
    <property type="component" value="Unassembled WGS sequence"/>
</dbReference>